<dbReference type="Proteomes" id="UP001215280">
    <property type="component" value="Unassembled WGS sequence"/>
</dbReference>
<keyword evidence="2" id="KW-1185">Reference proteome</keyword>
<dbReference type="AlphaFoldDB" id="A0AAD7K600"/>
<protein>
    <submittedName>
        <fullName evidence="1">Uncharacterized protein</fullName>
    </submittedName>
</protein>
<gene>
    <name evidence="1" type="ORF">DFH07DRAFT_541018</name>
</gene>
<accession>A0AAD7K600</accession>
<sequence length="260" mass="29850">MLCGAGWRTGSTVQPRRNEWSYSIVKAWYLTSWSCNCSPSWQAIWRPNQAPRNLPLHLIDWHDVHQPLLIDCDQQYIAFSRVRRLTSKKPHCSVVGNSRATYLLPNTLRNPRRQIYLGRSRKEGCSSGLSIESRRDPEPQSFAPTLPRRVCLFSEMPGPKSGKWISSTQLCCPAYWMMVHGHDLSRALAVFVPAAPQRVTVKIDQSKMSMERCASPQQHVFFRRRVQGKRRASFARVSSVGDVQMTARHFSIRFGRSSVY</sequence>
<name>A0AAD7K600_9AGAR</name>
<organism evidence="1 2">
    <name type="scientific">Mycena maculata</name>
    <dbReference type="NCBI Taxonomy" id="230809"/>
    <lineage>
        <taxon>Eukaryota</taxon>
        <taxon>Fungi</taxon>
        <taxon>Dikarya</taxon>
        <taxon>Basidiomycota</taxon>
        <taxon>Agaricomycotina</taxon>
        <taxon>Agaricomycetes</taxon>
        <taxon>Agaricomycetidae</taxon>
        <taxon>Agaricales</taxon>
        <taxon>Marasmiineae</taxon>
        <taxon>Mycenaceae</taxon>
        <taxon>Mycena</taxon>
    </lineage>
</organism>
<evidence type="ECO:0000313" key="2">
    <source>
        <dbReference type="Proteomes" id="UP001215280"/>
    </source>
</evidence>
<comment type="caution">
    <text evidence="1">The sequence shown here is derived from an EMBL/GenBank/DDBJ whole genome shotgun (WGS) entry which is preliminary data.</text>
</comment>
<dbReference type="EMBL" id="JARJLG010000008">
    <property type="protein sequence ID" value="KAJ7778832.1"/>
    <property type="molecule type" value="Genomic_DNA"/>
</dbReference>
<proteinExistence type="predicted"/>
<evidence type="ECO:0000313" key="1">
    <source>
        <dbReference type="EMBL" id="KAJ7778832.1"/>
    </source>
</evidence>
<reference evidence="1" key="1">
    <citation type="submission" date="2023-03" db="EMBL/GenBank/DDBJ databases">
        <title>Massive genome expansion in bonnet fungi (Mycena s.s.) driven by repeated elements and novel gene families across ecological guilds.</title>
        <authorList>
            <consortium name="Lawrence Berkeley National Laboratory"/>
            <person name="Harder C.B."/>
            <person name="Miyauchi S."/>
            <person name="Viragh M."/>
            <person name="Kuo A."/>
            <person name="Thoen E."/>
            <person name="Andreopoulos B."/>
            <person name="Lu D."/>
            <person name="Skrede I."/>
            <person name="Drula E."/>
            <person name="Henrissat B."/>
            <person name="Morin E."/>
            <person name="Kohler A."/>
            <person name="Barry K."/>
            <person name="LaButti K."/>
            <person name="Morin E."/>
            <person name="Salamov A."/>
            <person name="Lipzen A."/>
            <person name="Mereny Z."/>
            <person name="Hegedus B."/>
            <person name="Baldrian P."/>
            <person name="Stursova M."/>
            <person name="Weitz H."/>
            <person name="Taylor A."/>
            <person name="Grigoriev I.V."/>
            <person name="Nagy L.G."/>
            <person name="Martin F."/>
            <person name="Kauserud H."/>
        </authorList>
    </citation>
    <scope>NUCLEOTIDE SEQUENCE</scope>
    <source>
        <strain evidence="1">CBHHK188m</strain>
    </source>
</reference>